<keyword evidence="1 4" id="KW-0547">Nucleotide-binding</keyword>
<dbReference type="InterPro" id="IPR040686">
    <property type="entry name" value="PurK_C"/>
</dbReference>
<dbReference type="NCBIfam" id="NF004679">
    <property type="entry name" value="PRK06019.1-5"/>
    <property type="match status" value="1"/>
</dbReference>
<dbReference type="InterPro" id="IPR054350">
    <property type="entry name" value="PurT/PurK_preATP-grasp"/>
</dbReference>
<feature type="binding site" evidence="4">
    <location>
        <position position="133"/>
    </location>
    <ligand>
        <name>ATP</name>
        <dbReference type="ChEBI" id="CHEBI:30616"/>
    </ligand>
</feature>
<comment type="function">
    <text evidence="4">Catalyzes the ATP-dependent conversion of 5-aminoimidazole ribonucleotide (AIR) and HCO(3)(-) to N5-carboxyaminoimidazole ribonucleotide (N5-CAIR).</text>
</comment>
<evidence type="ECO:0000256" key="1">
    <source>
        <dbReference type="ARBA" id="ARBA00022741"/>
    </source>
</evidence>
<dbReference type="RefSeq" id="WP_377245763.1">
    <property type="nucleotide sequence ID" value="NZ_JBHLXP010000004.1"/>
</dbReference>
<feature type="binding site" evidence="4">
    <location>
        <position position="186"/>
    </location>
    <ligand>
        <name>ATP</name>
        <dbReference type="ChEBI" id="CHEBI:30616"/>
    </ligand>
</feature>
<comment type="function">
    <text evidence="5">Catalyzes the ATP-dependent conversion of 5-aminoimidazole ribonucleotide (AIR) and HCO(3)- to N5-carboxyaminoimidazole ribonucleotide (N5-CAIR).</text>
</comment>
<dbReference type="SUPFAM" id="SSF51246">
    <property type="entry name" value="Rudiment single hybrid motif"/>
    <property type="match status" value="1"/>
</dbReference>
<dbReference type="SUPFAM" id="SSF56059">
    <property type="entry name" value="Glutathione synthetase ATP-binding domain-like"/>
    <property type="match status" value="1"/>
</dbReference>
<evidence type="ECO:0000256" key="3">
    <source>
        <dbReference type="ARBA" id="ARBA00022840"/>
    </source>
</evidence>
<feature type="binding site" evidence="4">
    <location>
        <begin position="178"/>
        <end position="181"/>
    </location>
    <ligand>
        <name>ATP</name>
        <dbReference type="ChEBI" id="CHEBI:30616"/>
    </ligand>
</feature>
<protein>
    <recommendedName>
        <fullName evidence="4 5">N5-carboxyaminoimidazole ribonucleotide synthase</fullName>
        <shortName evidence="4 5">N5-CAIR synthase</shortName>
        <ecNumber evidence="4 5">6.3.4.18</ecNumber>
    </recommendedName>
    <alternativeName>
        <fullName evidence="4 5">5-(carboxyamino)imidazole ribonucleotide synthetase</fullName>
    </alternativeName>
</protein>
<reference evidence="7 8" key="1">
    <citation type="submission" date="2024-09" db="EMBL/GenBank/DDBJ databases">
        <authorList>
            <person name="Sun Q."/>
            <person name="Mori K."/>
        </authorList>
    </citation>
    <scope>NUCLEOTIDE SEQUENCE [LARGE SCALE GENOMIC DNA]</scope>
    <source>
        <strain evidence="7 8">KCTC 23315</strain>
    </source>
</reference>
<comment type="similarity">
    <text evidence="4 5">Belongs to the PurK/PurT family.</text>
</comment>
<evidence type="ECO:0000256" key="5">
    <source>
        <dbReference type="RuleBase" id="RU361200"/>
    </source>
</evidence>
<dbReference type="Gene3D" id="3.30.470.20">
    <property type="entry name" value="ATP-grasp fold, B domain"/>
    <property type="match status" value="1"/>
</dbReference>
<feature type="binding site" evidence="4">
    <location>
        <begin position="261"/>
        <end position="262"/>
    </location>
    <ligand>
        <name>ATP</name>
        <dbReference type="ChEBI" id="CHEBI:30616"/>
    </ligand>
</feature>
<dbReference type="PANTHER" id="PTHR11609:SF5">
    <property type="entry name" value="PHOSPHORIBOSYLAMINOIMIDAZOLE CARBOXYLASE"/>
    <property type="match status" value="1"/>
</dbReference>
<dbReference type="PROSITE" id="PS50975">
    <property type="entry name" value="ATP_GRASP"/>
    <property type="match status" value="1"/>
</dbReference>
<feature type="domain" description="ATP-grasp" evidence="6">
    <location>
        <begin position="97"/>
        <end position="291"/>
    </location>
</feature>
<dbReference type="HAMAP" id="MF_01928">
    <property type="entry name" value="PurK"/>
    <property type="match status" value="1"/>
</dbReference>
<name>A0ABV6BFE1_9GAMM</name>
<comment type="caution">
    <text evidence="7">The sequence shown here is derived from an EMBL/GenBank/DDBJ whole genome shotgun (WGS) entry which is preliminary data.</text>
</comment>
<dbReference type="InterPro" id="IPR013815">
    <property type="entry name" value="ATP_grasp_subdomain_1"/>
</dbReference>
<feature type="binding site" evidence="4">
    <location>
        <begin position="138"/>
        <end position="144"/>
    </location>
    <ligand>
        <name>ATP</name>
        <dbReference type="ChEBI" id="CHEBI:30616"/>
    </ligand>
</feature>
<comment type="pathway">
    <text evidence="4 5">Purine metabolism; IMP biosynthesis via de novo pathway; 5-amino-1-(5-phospho-D-ribosyl)imidazole-4-carboxylate from 5-amino-1-(5-phospho-D-ribosyl)imidazole (N5-CAIR route): step 1/2.</text>
</comment>
<dbReference type="InterPro" id="IPR011054">
    <property type="entry name" value="Rudment_hybrid_motif"/>
</dbReference>
<organism evidence="7 8">
    <name type="scientific">Rheinheimera tilapiae</name>
    <dbReference type="NCBI Taxonomy" id="875043"/>
    <lineage>
        <taxon>Bacteria</taxon>
        <taxon>Pseudomonadati</taxon>
        <taxon>Pseudomonadota</taxon>
        <taxon>Gammaproteobacteria</taxon>
        <taxon>Chromatiales</taxon>
        <taxon>Chromatiaceae</taxon>
        <taxon>Rheinheimera</taxon>
    </lineage>
</organism>
<keyword evidence="4 5" id="KW-0436">Ligase</keyword>
<evidence type="ECO:0000256" key="2">
    <source>
        <dbReference type="ARBA" id="ARBA00022755"/>
    </source>
</evidence>
<sequence length="384" mass="41469">MNVLVMGAGQLARMMALAGAPLNLHVTAYDVNSAKVQHPVTGEIYPLTLEQAVAAADVVTSEFEHIPYPVQAVCEASGKFKPNSTAIKAGGDRRQEKALLDAAGVANAGYRIVQTETEFMLAINELGLPLVLKSALAGYDGKGQWRLKHLEDAALIWADIAAFMAGADHSLPQAIVAEQFVRFDREVSLVGARNEHGDTVVYPLTENHHVNGVLSVSLALPSEAALQQQAKQMFDAVARQLQYVGVLALEFFQVGDQLLVNEIAPRVHNSGHWTQQGADTCQFENHLRAVCGLPLGSTALVRPTVMVNILGEDAVNPAILSLPSCHLHWYGKTKRAGRKMGHINICGATAKELSERFSTLSALLPESSFPEVAEMATKLRERAK</sequence>
<dbReference type="EC" id="6.3.4.18" evidence="4 5"/>
<dbReference type="EMBL" id="JBHLXP010000004">
    <property type="protein sequence ID" value="MFC0049593.1"/>
    <property type="molecule type" value="Genomic_DNA"/>
</dbReference>
<evidence type="ECO:0000313" key="7">
    <source>
        <dbReference type="EMBL" id="MFC0049593.1"/>
    </source>
</evidence>
<proteinExistence type="inferred from homology"/>
<feature type="binding site" evidence="4">
    <location>
        <position position="93"/>
    </location>
    <ligand>
        <name>ATP</name>
        <dbReference type="ChEBI" id="CHEBI:30616"/>
    </ligand>
</feature>
<comment type="subunit">
    <text evidence="4 5">Homodimer.</text>
</comment>
<dbReference type="NCBIfam" id="TIGR01161">
    <property type="entry name" value="purK"/>
    <property type="match status" value="1"/>
</dbReference>
<keyword evidence="8" id="KW-1185">Reference proteome</keyword>
<comment type="catalytic activity">
    <reaction evidence="4 5">
        <text>5-amino-1-(5-phospho-beta-D-ribosyl)imidazole + hydrogencarbonate + ATP = 5-carboxyamino-1-(5-phospho-D-ribosyl)imidazole + ADP + phosphate + 2 H(+)</text>
        <dbReference type="Rhea" id="RHEA:19317"/>
        <dbReference type="ChEBI" id="CHEBI:15378"/>
        <dbReference type="ChEBI" id="CHEBI:17544"/>
        <dbReference type="ChEBI" id="CHEBI:30616"/>
        <dbReference type="ChEBI" id="CHEBI:43474"/>
        <dbReference type="ChEBI" id="CHEBI:58730"/>
        <dbReference type="ChEBI" id="CHEBI:137981"/>
        <dbReference type="ChEBI" id="CHEBI:456216"/>
        <dbReference type="EC" id="6.3.4.18"/>
    </reaction>
</comment>
<dbReference type="Pfam" id="PF22660">
    <property type="entry name" value="RS_preATP-grasp-like"/>
    <property type="match status" value="1"/>
</dbReference>
<keyword evidence="2 4" id="KW-0658">Purine biosynthesis</keyword>
<accession>A0ABV6BFE1</accession>
<dbReference type="InterPro" id="IPR005875">
    <property type="entry name" value="PurK"/>
</dbReference>
<dbReference type="SUPFAM" id="SSF52440">
    <property type="entry name" value="PreATP-grasp domain"/>
    <property type="match status" value="1"/>
</dbReference>
<dbReference type="PANTHER" id="PTHR11609">
    <property type="entry name" value="PURINE BIOSYNTHESIS PROTEIN 6/7, PUR6/7"/>
    <property type="match status" value="1"/>
</dbReference>
<dbReference type="InterPro" id="IPR003135">
    <property type="entry name" value="ATP-grasp_carboxylate-amine"/>
</dbReference>
<evidence type="ECO:0000259" key="6">
    <source>
        <dbReference type="PROSITE" id="PS50975"/>
    </source>
</evidence>
<dbReference type="Pfam" id="PF02222">
    <property type="entry name" value="ATP-grasp"/>
    <property type="match status" value="1"/>
</dbReference>
<evidence type="ECO:0000313" key="8">
    <source>
        <dbReference type="Proteomes" id="UP001589813"/>
    </source>
</evidence>
<evidence type="ECO:0000256" key="4">
    <source>
        <dbReference type="HAMAP-Rule" id="MF_01928"/>
    </source>
</evidence>
<feature type="binding site" evidence="4">
    <location>
        <position position="209"/>
    </location>
    <ligand>
        <name>ATP</name>
        <dbReference type="ChEBI" id="CHEBI:30616"/>
    </ligand>
</feature>
<dbReference type="GO" id="GO:0034028">
    <property type="term" value="F:5-(carboxyamino)imidazole ribonucleotide synthase activity"/>
    <property type="evidence" value="ECO:0007669"/>
    <property type="project" value="UniProtKB-EC"/>
</dbReference>
<dbReference type="InterPro" id="IPR011761">
    <property type="entry name" value="ATP-grasp"/>
</dbReference>
<keyword evidence="3 4" id="KW-0067">ATP-binding</keyword>
<dbReference type="Gene3D" id="3.30.1490.20">
    <property type="entry name" value="ATP-grasp fold, A domain"/>
    <property type="match status" value="1"/>
</dbReference>
<dbReference type="InterPro" id="IPR016185">
    <property type="entry name" value="PreATP-grasp_dom_sf"/>
</dbReference>
<dbReference type="Proteomes" id="UP001589813">
    <property type="component" value="Unassembled WGS sequence"/>
</dbReference>
<dbReference type="Pfam" id="PF17769">
    <property type="entry name" value="PurK_C"/>
    <property type="match status" value="1"/>
</dbReference>
<gene>
    <name evidence="4 5" type="primary">purK</name>
    <name evidence="7" type="ORF">ACFFJP_14950</name>
</gene>
<dbReference type="Gene3D" id="3.40.50.20">
    <property type="match status" value="1"/>
</dbReference>